<accession>A0A7M5TVG7</accession>
<dbReference type="Gene3D" id="3.40.50.1110">
    <property type="entry name" value="SGNH hydrolase"/>
    <property type="match status" value="1"/>
</dbReference>
<proteinExistence type="predicted"/>
<reference evidence="3" key="1">
    <citation type="submission" date="2021-01" db="UniProtKB">
        <authorList>
            <consortium name="EnsemblMetazoa"/>
        </authorList>
    </citation>
    <scope>IDENTIFICATION</scope>
</reference>
<dbReference type="PROSITE" id="PS00799">
    <property type="entry name" value="GRANULINS"/>
    <property type="match status" value="1"/>
</dbReference>
<dbReference type="Proteomes" id="UP000594262">
    <property type="component" value="Unplaced"/>
</dbReference>
<feature type="compositionally biased region" description="Basic and acidic residues" evidence="1">
    <location>
        <begin position="660"/>
        <end position="679"/>
    </location>
</feature>
<dbReference type="OrthoDB" id="5949339at2759"/>
<dbReference type="CDD" id="cd00229">
    <property type="entry name" value="SGNH_hydrolase"/>
    <property type="match status" value="1"/>
</dbReference>
<feature type="compositionally biased region" description="Basic and acidic residues" evidence="1">
    <location>
        <begin position="626"/>
        <end position="650"/>
    </location>
</feature>
<feature type="compositionally biased region" description="Basic and acidic residues" evidence="1">
    <location>
        <begin position="722"/>
        <end position="731"/>
    </location>
</feature>
<evidence type="ECO:0000313" key="3">
    <source>
        <dbReference type="EnsemblMetazoa" id="CLYHEMP002522.1"/>
    </source>
</evidence>
<organism evidence="3 4">
    <name type="scientific">Clytia hemisphaerica</name>
    <dbReference type="NCBI Taxonomy" id="252671"/>
    <lineage>
        <taxon>Eukaryota</taxon>
        <taxon>Metazoa</taxon>
        <taxon>Cnidaria</taxon>
        <taxon>Hydrozoa</taxon>
        <taxon>Hydroidolina</taxon>
        <taxon>Leptothecata</taxon>
        <taxon>Obeliida</taxon>
        <taxon>Clytiidae</taxon>
        <taxon>Clytia</taxon>
    </lineage>
</organism>
<name>A0A7M5TVG7_9CNID</name>
<dbReference type="InterPro" id="IPR000118">
    <property type="entry name" value="Granulin"/>
</dbReference>
<feature type="compositionally biased region" description="Basic and acidic residues" evidence="1">
    <location>
        <begin position="277"/>
        <end position="296"/>
    </location>
</feature>
<keyword evidence="4" id="KW-1185">Reference proteome</keyword>
<evidence type="ECO:0000256" key="1">
    <source>
        <dbReference type="SAM" id="MobiDB-lite"/>
    </source>
</evidence>
<feature type="compositionally biased region" description="Basic residues" evidence="1">
    <location>
        <begin position="498"/>
        <end position="508"/>
    </location>
</feature>
<dbReference type="AlphaFoldDB" id="A0A7M5TVG7"/>
<protein>
    <recommendedName>
        <fullName evidence="2">Granulins domain-containing protein</fullName>
    </recommendedName>
</protein>
<evidence type="ECO:0000313" key="4">
    <source>
        <dbReference type="Proteomes" id="UP000594262"/>
    </source>
</evidence>
<evidence type="ECO:0000259" key="2">
    <source>
        <dbReference type="PROSITE" id="PS00799"/>
    </source>
</evidence>
<dbReference type="RefSeq" id="XP_066929709.1">
    <property type="nucleotide sequence ID" value="XM_067073608.1"/>
</dbReference>
<feature type="compositionally biased region" description="Basic and acidic residues" evidence="1">
    <location>
        <begin position="252"/>
        <end position="261"/>
    </location>
</feature>
<dbReference type="EnsemblMetazoa" id="CLYHEMT002522.1">
    <property type="protein sequence ID" value="CLYHEMP002522.1"/>
    <property type="gene ID" value="CLYHEMG002522"/>
</dbReference>
<feature type="compositionally biased region" description="Basic and acidic residues" evidence="1">
    <location>
        <begin position="567"/>
        <end position="591"/>
    </location>
</feature>
<feature type="compositionally biased region" description="Basic and acidic residues" evidence="1">
    <location>
        <begin position="686"/>
        <end position="699"/>
    </location>
</feature>
<dbReference type="SUPFAM" id="SSF52266">
    <property type="entry name" value="SGNH hydrolase"/>
    <property type="match status" value="1"/>
</dbReference>
<dbReference type="GeneID" id="136817275"/>
<feature type="domain" description="Granulins" evidence="2">
    <location>
        <begin position="1025"/>
        <end position="1038"/>
    </location>
</feature>
<feature type="compositionally biased region" description="Polar residues" evidence="1">
    <location>
        <begin position="263"/>
        <end position="273"/>
    </location>
</feature>
<dbReference type="InterPro" id="IPR036514">
    <property type="entry name" value="SGNH_hydro_sf"/>
</dbReference>
<feature type="region of interest" description="Disordered" evidence="1">
    <location>
        <begin position="491"/>
        <end position="733"/>
    </location>
</feature>
<sequence length="1089" mass="122427">MYINRFIKTTCVYLILLVTLVYSKRTKTTTWQNHDFLTNFQLKRLIEENVLRKADIAKLPCVRHSRRCLVESIKERGWKNQQKLNKILNTILNIHNERKFIDQAVKLMIEDDSELLKGSRNDEDIIAQYTNKKKKSHKSKRSKITESGHHLDFLNTEETWNDFNQEPILVESRYDQNGFEEDPFLLFSSEENQNIRNLKSRKSTISDPSMGKSVFEIDNSVTMNEPSWRGDEKSDINDADFYGSEINSQLEFEKSQSRDAISDGNSPDDTGSVLQGKIREDENGAKRDMTGVKKQYEPPPYDMAFVPTLMRARTNEALQDLKSAAFNHMAKMLDANLTKTGEIIKKKKPRKLTKLEKVKLDHKMKQQRFTQLYKVDMHKYPASRNQDGVGSGLEELDRQEESDFQESMKNLEDGWDLDFEAENERSEEEELNNMDINNAGPTQQQIPSSMMSQPQPQMMTVAYNPTTMQMVNIMPQPSGGGYMVMQPSVPSSITPTGKAKKQKNKSTKKPAMNSGKATKITKIQKKKVMPEHNTAKKKHTTATSQQPIPHPSVITTEKLKPAVTKSSKTDKKPTFTTETKKVDIKASELKKQQKLSPVADKKIENKAIETKTKSNDSSSSKKIKNKAIERKKEQNVSPTVDKKIKSKAIEANKFNTKQKVKTDSPAKKQDQHLKTKPDKSIQNLIDKLDASEKSPDDKVSLLSNSAAGPMTPTKPATNKTQHRQEIKHEEQQSLGLVSTNQQNVVPDGDIKASRVCKPGVMKTYFEGKPNCLVIGDSIALGYSYSAAAALNGSCQVQLAPSSKAGAAMDSSYGRQCLDYFLSTISLRPTQYDVILFNFGLHDIDYLDKYPEEASNITDYVNNLEDIKRRLLDTGATVGFVLSTPVTYDKRKDDMIRRYNHAAKKVMETGEDKIMTINLHKIVTRECGPVPFENCYMMKKPHDVHYGVTGSIMLGKRVASAISYLLKKRKFKRSWTALTPSSVELASNKTLCAVPGTACPVNSVCMNNMVSRSGHGCCQLSGGVDCGDSWHCCPAGSFCHPKCSDTKCSCMSGNAYQSMMSNGGYSPQAQTMLPGSADTAYPYGYAKRKF</sequence>
<feature type="compositionally biased region" description="Basic and acidic residues" evidence="1">
    <location>
        <begin position="599"/>
        <end position="614"/>
    </location>
</feature>
<feature type="region of interest" description="Disordered" evidence="1">
    <location>
        <begin position="252"/>
        <end position="298"/>
    </location>
</feature>